<name>A0ABP8PC91_9NOCA</name>
<dbReference type="Proteomes" id="UP001501183">
    <property type="component" value="Unassembled WGS sequence"/>
</dbReference>
<protein>
    <submittedName>
        <fullName evidence="1">Uncharacterized protein</fullName>
    </submittedName>
</protein>
<dbReference type="EMBL" id="BAABFB010000059">
    <property type="protein sequence ID" value="GAA4485088.1"/>
    <property type="molecule type" value="Genomic_DNA"/>
</dbReference>
<gene>
    <name evidence="1" type="ORF">GCM10023094_39500</name>
</gene>
<evidence type="ECO:0000313" key="1">
    <source>
        <dbReference type="EMBL" id="GAA4485088.1"/>
    </source>
</evidence>
<reference evidence="2" key="1">
    <citation type="journal article" date="2019" name="Int. J. Syst. Evol. Microbiol.">
        <title>The Global Catalogue of Microorganisms (GCM) 10K type strain sequencing project: providing services to taxonomists for standard genome sequencing and annotation.</title>
        <authorList>
            <consortium name="The Broad Institute Genomics Platform"/>
            <consortium name="The Broad Institute Genome Sequencing Center for Infectious Disease"/>
            <person name="Wu L."/>
            <person name="Ma J."/>
        </authorList>
    </citation>
    <scope>NUCLEOTIDE SEQUENCE [LARGE SCALE GENOMIC DNA]</scope>
    <source>
        <strain evidence="2">JCM 32206</strain>
    </source>
</reference>
<keyword evidence="2" id="KW-1185">Reference proteome</keyword>
<proteinExistence type="predicted"/>
<accession>A0ABP8PC91</accession>
<dbReference type="RefSeq" id="WP_345348953.1">
    <property type="nucleotide sequence ID" value="NZ_BAABFB010000059.1"/>
</dbReference>
<comment type="caution">
    <text evidence="1">The sequence shown here is derived from an EMBL/GenBank/DDBJ whole genome shotgun (WGS) entry which is preliminary data.</text>
</comment>
<evidence type="ECO:0000313" key="2">
    <source>
        <dbReference type="Proteomes" id="UP001501183"/>
    </source>
</evidence>
<organism evidence="1 2">
    <name type="scientific">Rhodococcus olei</name>
    <dbReference type="NCBI Taxonomy" id="2161675"/>
    <lineage>
        <taxon>Bacteria</taxon>
        <taxon>Bacillati</taxon>
        <taxon>Actinomycetota</taxon>
        <taxon>Actinomycetes</taxon>
        <taxon>Mycobacteriales</taxon>
        <taxon>Nocardiaceae</taxon>
        <taxon>Rhodococcus</taxon>
    </lineage>
</organism>
<sequence>MRLIAADPVATLTALEVELDRSIRLSALPVRLSRRPGCDAAQGAVLDALGDEQVRYFPIGDAPGVACLVVGAGPQEPRPVNTLAGEIASHYGVGGPAVLRGRALIVGGRPDAPTTLTERTAQDLAHMVMIEVRMRSMRVCSVPMVRSPRR</sequence>